<dbReference type="EMBL" id="FMZK01000012">
    <property type="protein sequence ID" value="SDD83384.1"/>
    <property type="molecule type" value="Genomic_DNA"/>
</dbReference>
<evidence type="ECO:0000313" key="2">
    <source>
        <dbReference type="Proteomes" id="UP000182100"/>
    </source>
</evidence>
<gene>
    <name evidence="1" type="ORF">SAMN05216505_112134</name>
</gene>
<accession>A0A1G6XYT1</accession>
<proteinExistence type="predicted"/>
<reference evidence="2" key="1">
    <citation type="submission" date="2016-10" db="EMBL/GenBank/DDBJ databases">
        <authorList>
            <person name="Varghese N."/>
            <person name="Submissions S."/>
        </authorList>
    </citation>
    <scope>NUCLEOTIDE SEQUENCE [LARGE SCALE GENOMIC DNA]</scope>
    <source>
        <strain evidence="2">CGMCC 4.3504</strain>
    </source>
</reference>
<organism evidence="1 2">
    <name type="scientific">Streptomyces prasinopilosus</name>
    <dbReference type="NCBI Taxonomy" id="67344"/>
    <lineage>
        <taxon>Bacteria</taxon>
        <taxon>Bacillati</taxon>
        <taxon>Actinomycetota</taxon>
        <taxon>Actinomycetes</taxon>
        <taxon>Kitasatosporales</taxon>
        <taxon>Streptomycetaceae</taxon>
        <taxon>Streptomyces</taxon>
    </lineage>
</organism>
<dbReference type="AlphaFoldDB" id="A0A1G6XYT1"/>
<dbReference type="Proteomes" id="UP000182100">
    <property type="component" value="Unassembled WGS sequence"/>
</dbReference>
<sequence length="41" mass="4172">MSGDGPLAWLSVPDGVLAFRCATGSLYAVNLSPTCPTTSKS</sequence>
<protein>
    <submittedName>
        <fullName evidence="1">Uncharacterized protein</fullName>
    </submittedName>
</protein>
<name>A0A1G6XYT1_9ACTN</name>
<evidence type="ECO:0000313" key="1">
    <source>
        <dbReference type="EMBL" id="SDD83384.1"/>
    </source>
</evidence>
<keyword evidence="2" id="KW-1185">Reference proteome</keyword>